<accession>A0A383ARC7</accession>
<reference evidence="1" key="1">
    <citation type="submission" date="2018-05" db="EMBL/GenBank/DDBJ databases">
        <authorList>
            <person name="Lanie J.A."/>
            <person name="Ng W.-L."/>
            <person name="Kazmierczak K.M."/>
            <person name="Andrzejewski T.M."/>
            <person name="Davidsen T.M."/>
            <person name="Wayne K.J."/>
            <person name="Tettelin H."/>
            <person name="Glass J.I."/>
            <person name="Rusch D."/>
            <person name="Podicherti R."/>
            <person name="Tsui H.-C.T."/>
            <person name="Winkler M.E."/>
        </authorList>
    </citation>
    <scope>NUCLEOTIDE SEQUENCE</scope>
</reference>
<name>A0A383ARC7_9ZZZZ</name>
<feature type="non-terminal residue" evidence="1">
    <location>
        <position position="99"/>
    </location>
</feature>
<dbReference type="AlphaFoldDB" id="A0A383ARC7"/>
<gene>
    <name evidence="1" type="ORF">METZ01_LOCUS463320</name>
</gene>
<sequence>VSYSKFDSKKRSISLVSILLISLLLPFGIISPTEAQEPSDSPVEPICNANRNTTWTVGLIYCDNRVNEDYTLFAPMSSESTYLIDAHGRMVHSWTSPSG</sequence>
<feature type="non-terminal residue" evidence="1">
    <location>
        <position position="1"/>
    </location>
</feature>
<proteinExistence type="predicted"/>
<dbReference type="EMBL" id="UINC01194400">
    <property type="protein sequence ID" value="SVE10466.1"/>
    <property type="molecule type" value="Genomic_DNA"/>
</dbReference>
<protein>
    <submittedName>
        <fullName evidence="1">Uncharacterized protein</fullName>
    </submittedName>
</protein>
<evidence type="ECO:0000313" key="1">
    <source>
        <dbReference type="EMBL" id="SVE10466.1"/>
    </source>
</evidence>
<organism evidence="1">
    <name type="scientific">marine metagenome</name>
    <dbReference type="NCBI Taxonomy" id="408172"/>
    <lineage>
        <taxon>unclassified sequences</taxon>
        <taxon>metagenomes</taxon>
        <taxon>ecological metagenomes</taxon>
    </lineage>
</organism>